<dbReference type="OMA" id="WSQAYKF"/>
<dbReference type="Proteomes" id="UP000198287">
    <property type="component" value="Unassembled WGS sequence"/>
</dbReference>
<dbReference type="InterPro" id="IPR046938">
    <property type="entry name" value="DNA_clamp_sf"/>
</dbReference>
<evidence type="ECO:0000256" key="3">
    <source>
        <dbReference type="ARBA" id="ARBA00022763"/>
    </source>
</evidence>
<accession>A0A226E4J4</accession>
<comment type="subcellular location">
    <subcellularLocation>
        <location evidence="1">Nucleus</location>
    </subcellularLocation>
</comment>
<evidence type="ECO:0000313" key="6">
    <source>
        <dbReference type="EMBL" id="OXA52662.1"/>
    </source>
</evidence>
<keyword evidence="3" id="KW-0227">DNA damage</keyword>
<evidence type="ECO:0000256" key="2">
    <source>
        <dbReference type="ARBA" id="ARBA00010991"/>
    </source>
</evidence>
<evidence type="ECO:0000256" key="1">
    <source>
        <dbReference type="ARBA" id="ARBA00004123"/>
    </source>
</evidence>
<dbReference type="PANTHER" id="PTHR10870:SF0">
    <property type="entry name" value="CELL CYCLE CHECKPOINT PROTEIN RAD1"/>
    <property type="match status" value="1"/>
</dbReference>
<evidence type="ECO:0000256" key="4">
    <source>
        <dbReference type="ARBA" id="ARBA00023204"/>
    </source>
</evidence>
<keyword evidence="5" id="KW-0539">Nucleus</keyword>
<dbReference type="InterPro" id="IPR003011">
    <property type="entry name" value="Cell_cycle_checkpoint_Rad1"/>
</dbReference>
<comment type="caution">
    <text evidence="6">The sequence shown here is derived from an EMBL/GenBank/DDBJ whole genome shotgun (WGS) entry which is preliminary data.</text>
</comment>
<name>A0A226E4J4_FOLCA</name>
<dbReference type="Pfam" id="PF02144">
    <property type="entry name" value="Rad1"/>
    <property type="match status" value="1"/>
</dbReference>
<dbReference type="PRINTS" id="PR01245">
    <property type="entry name" value="RAD1REC1"/>
</dbReference>
<dbReference type="SUPFAM" id="SSF55979">
    <property type="entry name" value="DNA clamp"/>
    <property type="match status" value="1"/>
</dbReference>
<dbReference type="PANTHER" id="PTHR10870">
    <property type="entry name" value="CELL CYCLE CHECKPOINT PROTEIN RAD1"/>
    <property type="match status" value="1"/>
</dbReference>
<gene>
    <name evidence="6" type="ORF">Fcan01_12716</name>
</gene>
<comment type="similarity">
    <text evidence="2">Belongs to the rad1 family.</text>
</comment>
<dbReference type="GO" id="GO:0030896">
    <property type="term" value="C:checkpoint clamp complex"/>
    <property type="evidence" value="ECO:0007669"/>
    <property type="project" value="TreeGrafter"/>
</dbReference>
<proteinExistence type="inferred from homology"/>
<reference evidence="6 7" key="1">
    <citation type="submission" date="2015-12" db="EMBL/GenBank/DDBJ databases">
        <title>The genome of Folsomia candida.</title>
        <authorList>
            <person name="Faddeeva A."/>
            <person name="Derks M.F."/>
            <person name="Anvar Y."/>
            <person name="Smit S."/>
            <person name="Van Straalen N."/>
            <person name="Roelofs D."/>
        </authorList>
    </citation>
    <scope>NUCLEOTIDE SEQUENCE [LARGE SCALE GENOMIC DNA]</scope>
    <source>
        <strain evidence="6 7">VU population</strain>
        <tissue evidence="6">Whole body</tissue>
    </source>
</reference>
<organism evidence="6 7">
    <name type="scientific">Folsomia candida</name>
    <name type="common">Springtail</name>
    <dbReference type="NCBI Taxonomy" id="158441"/>
    <lineage>
        <taxon>Eukaryota</taxon>
        <taxon>Metazoa</taxon>
        <taxon>Ecdysozoa</taxon>
        <taxon>Arthropoda</taxon>
        <taxon>Hexapoda</taxon>
        <taxon>Collembola</taxon>
        <taxon>Entomobryomorpha</taxon>
        <taxon>Isotomoidea</taxon>
        <taxon>Isotomidae</taxon>
        <taxon>Proisotominae</taxon>
        <taxon>Folsomia</taxon>
    </lineage>
</organism>
<dbReference type="GO" id="GO:0000077">
    <property type="term" value="P:DNA damage checkpoint signaling"/>
    <property type="evidence" value="ECO:0007669"/>
    <property type="project" value="InterPro"/>
</dbReference>
<dbReference type="InterPro" id="IPR003021">
    <property type="entry name" value="Rad1_Rec1_Rad17"/>
</dbReference>
<dbReference type="EMBL" id="LNIX01000006">
    <property type="protein sequence ID" value="OXA52662.1"/>
    <property type="molecule type" value="Genomic_DNA"/>
</dbReference>
<keyword evidence="7" id="KW-1185">Reference proteome</keyword>
<dbReference type="Gene3D" id="3.70.10.10">
    <property type="match status" value="1"/>
</dbReference>
<evidence type="ECO:0000313" key="7">
    <source>
        <dbReference type="Proteomes" id="UP000198287"/>
    </source>
</evidence>
<dbReference type="OrthoDB" id="337581at2759"/>
<protein>
    <submittedName>
        <fullName evidence="6">Cell cycle checkpoint protein RAD1</fullName>
    </submittedName>
</protein>
<dbReference type="PRINTS" id="PR01246">
    <property type="entry name" value="RAD1REPAIR"/>
</dbReference>
<sequence>MASAGSLTNEDFIFQAKLDSVGTIATLLKSVAFTDRVNVFISDNGMKFTVEEGKNVQAYVLMHKQVFQEFELTVDEAAFRIPLKELLEFLKIFCSDGKGIDMSMNLANTSIKLKYAKYGSPFEILLDENGIQTEIRLKTEDVEDLMEIEIDPVDCKIGLNGAGFYEVIQEIDRVGMETVNIEILAGPKDILFSGHTSTGSVLATFSSTSSVIEYFECGQVESAASYRLASLKYAFRAMQIVDKFILKMNREGVLSLSFLLTQSDSFVEFLFIPTLVNDEPVGVD</sequence>
<dbReference type="GO" id="GO:0006281">
    <property type="term" value="P:DNA repair"/>
    <property type="evidence" value="ECO:0007669"/>
    <property type="project" value="UniProtKB-KW"/>
</dbReference>
<dbReference type="AlphaFoldDB" id="A0A226E4J4"/>
<dbReference type="STRING" id="158441.A0A226E4J4"/>
<keyword evidence="4" id="KW-0234">DNA repair</keyword>
<evidence type="ECO:0000256" key="5">
    <source>
        <dbReference type="ARBA" id="ARBA00023242"/>
    </source>
</evidence>